<feature type="domain" description="Prolamin-like" evidence="10">
    <location>
        <begin position="53"/>
        <end position="117"/>
    </location>
</feature>
<evidence type="ECO:0000313" key="11">
    <source>
        <dbReference type="EMBL" id="KAK1300694.1"/>
    </source>
</evidence>
<keyword evidence="3" id="KW-0964">Secreted</keyword>
<evidence type="ECO:0000256" key="1">
    <source>
        <dbReference type="ARBA" id="ARBA00004541"/>
    </source>
</evidence>
<keyword evidence="12" id="KW-1185">Reference proteome</keyword>
<organism evidence="11 12">
    <name type="scientific">Acorus calamus</name>
    <name type="common">Sweet flag</name>
    <dbReference type="NCBI Taxonomy" id="4465"/>
    <lineage>
        <taxon>Eukaryota</taxon>
        <taxon>Viridiplantae</taxon>
        <taxon>Streptophyta</taxon>
        <taxon>Embryophyta</taxon>
        <taxon>Tracheophyta</taxon>
        <taxon>Spermatophyta</taxon>
        <taxon>Magnoliopsida</taxon>
        <taxon>Liliopsida</taxon>
        <taxon>Acoraceae</taxon>
        <taxon>Acorus</taxon>
    </lineage>
</organism>
<evidence type="ECO:0000256" key="5">
    <source>
        <dbReference type="ARBA" id="ARBA00023279"/>
    </source>
</evidence>
<comment type="subcellular location">
    <subcellularLocation>
        <location evidence="1">Cytoplasmic vesicle</location>
    </subcellularLocation>
    <subcellularLocation>
        <location evidence="2">Secreted</location>
    </subcellularLocation>
</comment>
<comment type="similarity">
    <text evidence="8">Belongs to the plant egg cell-secreted peptide family.</text>
</comment>
<dbReference type="GO" id="GO:0005576">
    <property type="term" value="C:extracellular region"/>
    <property type="evidence" value="ECO:0007669"/>
    <property type="project" value="UniProtKB-SubCell"/>
</dbReference>
<evidence type="ECO:0000256" key="2">
    <source>
        <dbReference type="ARBA" id="ARBA00004613"/>
    </source>
</evidence>
<evidence type="ECO:0000256" key="9">
    <source>
        <dbReference type="SAM" id="SignalP"/>
    </source>
</evidence>
<feature type="chain" id="PRO_5043698474" evidence="9">
    <location>
        <begin position="29"/>
        <end position="182"/>
    </location>
</feature>
<evidence type="ECO:0000256" key="4">
    <source>
        <dbReference type="ARBA" id="ARBA00022729"/>
    </source>
</evidence>
<proteinExistence type="inferred from homology"/>
<evidence type="ECO:0000256" key="3">
    <source>
        <dbReference type="ARBA" id="ARBA00022525"/>
    </source>
</evidence>
<dbReference type="AlphaFoldDB" id="A0AAV9DHZ2"/>
<feature type="signal peptide" evidence="9">
    <location>
        <begin position="1"/>
        <end position="28"/>
    </location>
</feature>
<keyword evidence="4 9" id="KW-0732">Signal</keyword>
<dbReference type="GO" id="GO:2000008">
    <property type="term" value="P:regulation of protein localization to cell surface"/>
    <property type="evidence" value="ECO:0007669"/>
    <property type="project" value="UniProtKB-ARBA"/>
</dbReference>
<dbReference type="Pfam" id="PF05617">
    <property type="entry name" value="Prolamin_like"/>
    <property type="match status" value="1"/>
</dbReference>
<protein>
    <submittedName>
        <fullName evidence="11">Egg cell-secreted protein 1.2</fullName>
    </submittedName>
</protein>
<dbReference type="PANTHER" id="PTHR35293:SF10">
    <property type="entry name" value="EGG CELL-SECRETED PROTEIN 1.2-RELATED"/>
    <property type="match status" value="1"/>
</dbReference>
<dbReference type="GO" id="GO:0031410">
    <property type="term" value="C:cytoplasmic vesicle"/>
    <property type="evidence" value="ECO:0007669"/>
    <property type="project" value="UniProtKB-SubCell"/>
</dbReference>
<dbReference type="GO" id="GO:0080155">
    <property type="term" value="P:regulation of double fertilization forming a zygote and endosperm"/>
    <property type="evidence" value="ECO:0007669"/>
    <property type="project" value="UniProtKB-ARBA"/>
</dbReference>
<keyword evidence="5" id="KW-0278">Fertilization</keyword>
<dbReference type="InterPro" id="IPR044711">
    <property type="entry name" value="EC11-15"/>
</dbReference>
<accession>A0AAV9DHZ2</accession>
<evidence type="ECO:0000256" key="6">
    <source>
        <dbReference type="ARBA" id="ARBA00023329"/>
    </source>
</evidence>
<dbReference type="InterPro" id="IPR008502">
    <property type="entry name" value="Prolamin-like"/>
</dbReference>
<reference evidence="11" key="2">
    <citation type="submission" date="2023-06" db="EMBL/GenBank/DDBJ databases">
        <authorList>
            <person name="Ma L."/>
            <person name="Liu K.-W."/>
            <person name="Li Z."/>
            <person name="Hsiao Y.-Y."/>
            <person name="Qi Y."/>
            <person name="Fu T."/>
            <person name="Tang G."/>
            <person name="Zhang D."/>
            <person name="Sun W.-H."/>
            <person name="Liu D.-K."/>
            <person name="Li Y."/>
            <person name="Chen G.-Z."/>
            <person name="Liu X.-D."/>
            <person name="Liao X.-Y."/>
            <person name="Jiang Y.-T."/>
            <person name="Yu X."/>
            <person name="Hao Y."/>
            <person name="Huang J."/>
            <person name="Zhao X.-W."/>
            <person name="Ke S."/>
            <person name="Chen Y.-Y."/>
            <person name="Wu W.-L."/>
            <person name="Hsu J.-L."/>
            <person name="Lin Y.-F."/>
            <person name="Huang M.-D."/>
            <person name="Li C.-Y."/>
            <person name="Huang L."/>
            <person name="Wang Z.-W."/>
            <person name="Zhao X."/>
            <person name="Zhong W.-Y."/>
            <person name="Peng D.-H."/>
            <person name="Ahmad S."/>
            <person name="Lan S."/>
            <person name="Zhang J.-S."/>
            <person name="Tsai W.-C."/>
            <person name="Van De Peer Y."/>
            <person name="Liu Z.-J."/>
        </authorList>
    </citation>
    <scope>NUCLEOTIDE SEQUENCE</scope>
    <source>
        <strain evidence="11">CP</strain>
        <tissue evidence="11">Leaves</tissue>
    </source>
</reference>
<evidence type="ECO:0000256" key="8">
    <source>
        <dbReference type="ARBA" id="ARBA00034484"/>
    </source>
</evidence>
<comment type="function">
    <text evidence="7">Involved in the regulation of gamete interactions during the double fertilization and to prevent multiple-pollen tube attraction; mediates the redistribution of the gamete fusogen HAP2/GCS1 to the cell surface after secretion upon sperm arrival.</text>
</comment>
<dbReference type="Proteomes" id="UP001180020">
    <property type="component" value="Unassembled WGS sequence"/>
</dbReference>
<name>A0AAV9DHZ2_ACOCL</name>
<sequence length="182" mass="19824">MASPLSALTAPLAFLLLITMANPTTAAAANSHEDLPMRLLVTAPGGGGGSFTDCFNALVEIKSCTNEIILFFLNGEMYLGLGCCRAIRVITRQCWPSMLTSIGFTAEEGDILRGYCDATTSAPPPPKTTIGGGGPAWLRVLVGWVLRRRWWWCSRRKEVGLNFGRILCFGLHGFSFSYIWCV</sequence>
<gene>
    <name evidence="11" type="primary">EC1.2</name>
    <name evidence="11" type="ORF">QJS10_CPB13g01313</name>
</gene>
<dbReference type="GO" id="GO:0009567">
    <property type="term" value="P:double fertilization forming a zygote and endosperm"/>
    <property type="evidence" value="ECO:0007669"/>
    <property type="project" value="InterPro"/>
</dbReference>
<dbReference type="PANTHER" id="PTHR35293">
    <property type="entry name" value="EGG CELL-SECRETED PROTEIN 1.5"/>
    <property type="match status" value="1"/>
</dbReference>
<evidence type="ECO:0000256" key="7">
    <source>
        <dbReference type="ARBA" id="ARBA00034457"/>
    </source>
</evidence>
<dbReference type="EMBL" id="JAUJYO010000013">
    <property type="protein sequence ID" value="KAK1300694.1"/>
    <property type="molecule type" value="Genomic_DNA"/>
</dbReference>
<evidence type="ECO:0000259" key="10">
    <source>
        <dbReference type="Pfam" id="PF05617"/>
    </source>
</evidence>
<evidence type="ECO:0000313" key="12">
    <source>
        <dbReference type="Proteomes" id="UP001180020"/>
    </source>
</evidence>
<keyword evidence="6" id="KW-0968">Cytoplasmic vesicle</keyword>
<reference evidence="11" key="1">
    <citation type="journal article" date="2023" name="Nat. Commun.">
        <title>Diploid and tetraploid genomes of Acorus and the evolution of monocots.</title>
        <authorList>
            <person name="Ma L."/>
            <person name="Liu K.W."/>
            <person name="Li Z."/>
            <person name="Hsiao Y.Y."/>
            <person name="Qi Y."/>
            <person name="Fu T."/>
            <person name="Tang G.D."/>
            <person name="Zhang D."/>
            <person name="Sun W.H."/>
            <person name="Liu D.K."/>
            <person name="Li Y."/>
            <person name="Chen G.Z."/>
            <person name="Liu X.D."/>
            <person name="Liao X.Y."/>
            <person name="Jiang Y.T."/>
            <person name="Yu X."/>
            <person name="Hao Y."/>
            <person name="Huang J."/>
            <person name="Zhao X.W."/>
            <person name="Ke S."/>
            <person name="Chen Y.Y."/>
            <person name="Wu W.L."/>
            <person name="Hsu J.L."/>
            <person name="Lin Y.F."/>
            <person name="Huang M.D."/>
            <person name="Li C.Y."/>
            <person name="Huang L."/>
            <person name="Wang Z.W."/>
            <person name="Zhao X."/>
            <person name="Zhong W.Y."/>
            <person name="Peng D.H."/>
            <person name="Ahmad S."/>
            <person name="Lan S."/>
            <person name="Zhang J.S."/>
            <person name="Tsai W.C."/>
            <person name="Van de Peer Y."/>
            <person name="Liu Z.J."/>
        </authorList>
    </citation>
    <scope>NUCLEOTIDE SEQUENCE</scope>
    <source>
        <strain evidence="11">CP</strain>
    </source>
</reference>
<comment type="caution">
    <text evidence="11">The sequence shown here is derived from an EMBL/GenBank/DDBJ whole genome shotgun (WGS) entry which is preliminary data.</text>
</comment>